<evidence type="ECO:0000256" key="1">
    <source>
        <dbReference type="ARBA" id="ARBA00008324"/>
    </source>
</evidence>
<evidence type="ECO:0000313" key="4">
    <source>
        <dbReference type="EMBL" id="UTW04796.1"/>
    </source>
</evidence>
<dbReference type="PANTHER" id="PTHR21660">
    <property type="entry name" value="THIOESTERASE SUPERFAMILY MEMBER-RELATED"/>
    <property type="match status" value="1"/>
</dbReference>
<evidence type="ECO:0000313" key="5">
    <source>
        <dbReference type="Proteomes" id="UP001059950"/>
    </source>
</evidence>
<name>A0ABY5GZ21_9GAMM</name>
<gene>
    <name evidence="4" type="ORF">KDX31_07300</name>
</gene>
<dbReference type="InterPro" id="IPR003736">
    <property type="entry name" value="PAAI_dom"/>
</dbReference>
<dbReference type="Proteomes" id="UP001059950">
    <property type="component" value="Chromosome"/>
</dbReference>
<evidence type="ECO:0000256" key="2">
    <source>
        <dbReference type="ARBA" id="ARBA00022801"/>
    </source>
</evidence>
<protein>
    <submittedName>
        <fullName evidence="4">PaaI family thioesterase</fullName>
    </submittedName>
</protein>
<dbReference type="InterPro" id="IPR039298">
    <property type="entry name" value="ACOT13"/>
</dbReference>
<dbReference type="CDD" id="cd03443">
    <property type="entry name" value="PaaI_thioesterase"/>
    <property type="match status" value="1"/>
</dbReference>
<keyword evidence="2" id="KW-0378">Hydrolase</keyword>
<feature type="domain" description="Thioesterase" evidence="3">
    <location>
        <begin position="48"/>
        <end position="124"/>
    </location>
</feature>
<dbReference type="PANTHER" id="PTHR21660:SF1">
    <property type="entry name" value="ACYL-COENZYME A THIOESTERASE 13"/>
    <property type="match status" value="1"/>
</dbReference>
<keyword evidence="5" id="KW-1185">Reference proteome</keyword>
<organism evidence="4 5">
    <name type="scientific">Amphritea atlantica</name>
    <dbReference type="NCBI Taxonomy" id="355243"/>
    <lineage>
        <taxon>Bacteria</taxon>
        <taxon>Pseudomonadati</taxon>
        <taxon>Pseudomonadota</taxon>
        <taxon>Gammaproteobacteria</taxon>
        <taxon>Oceanospirillales</taxon>
        <taxon>Oceanospirillaceae</taxon>
        <taxon>Amphritea</taxon>
    </lineage>
</organism>
<dbReference type="InterPro" id="IPR006683">
    <property type="entry name" value="Thioestr_dom"/>
</dbReference>
<dbReference type="Pfam" id="PF03061">
    <property type="entry name" value="4HBT"/>
    <property type="match status" value="1"/>
</dbReference>
<evidence type="ECO:0000259" key="3">
    <source>
        <dbReference type="Pfam" id="PF03061"/>
    </source>
</evidence>
<sequence length="143" mass="15393">MPVMTIEQMSRFLAEHFPQGEKFGVLTGLGDNWAEMKLPVDDEHLRPGGTVSGPSMMALADVCMYAALLGRIGPVALAVTTNLNINFMSKPRPDADLLARCSLMKVGKRLAVGEVWIRSEGSDELVAHTTLTYSIPASASAEC</sequence>
<dbReference type="EMBL" id="CP073344">
    <property type="protein sequence ID" value="UTW04796.1"/>
    <property type="molecule type" value="Genomic_DNA"/>
</dbReference>
<comment type="similarity">
    <text evidence="1">Belongs to the thioesterase PaaI family.</text>
</comment>
<dbReference type="SUPFAM" id="SSF54637">
    <property type="entry name" value="Thioesterase/thiol ester dehydrase-isomerase"/>
    <property type="match status" value="1"/>
</dbReference>
<reference evidence="4" key="1">
    <citation type="submission" date="2021-04" db="EMBL/GenBank/DDBJ databases">
        <title>Oceanospirillales bacteria with DddD are important DMSP degraders in coastal seawater.</title>
        <authorList>
            <person name="Liu J."/>
        </authorList>
    </citation>
    <scope>NUCLEOTIDE SEQUENCE</scope>
    <source>
        <strain evidence="4">GY6</strain>
    </source>
</reference>
<dbReference type="NCBIfam" id="TIGR00369">
    <property type="entry name" value="unchar_dom_1"/>
    <property type="match status" value="1"/>
</dbReference>
<dbReference type="InterPro" id="IPR029069">
    <property type="entry name" value="HotDog_dom_sf"/>
</dbReference>
<accession>A0ABY5GZ21</accession>
<dbReference type="Gene3D" id="3.10.129.10">
    <property type="entry name" value="Hotdog Thioesterase"/>
    <property type="match status" value="1"/>
</dbReference>
<proteinExistence type="inferred from homology"/>